<dbReference type="KEGG" id="cjap:GWK36_14560"/>
<reference evidence="2" key="1">
    <citation type="submission" date="2020-01" db="EMBL/GenBank/DDBJ databases">
        <title>Caldichromatium gen. nov., sp. nov., a thermophilic purple sulfur bacterium member of the family Chromatiaceae isolated from Nakabusa hot spring, Japan.</title>
        <authorList>
            <person name="Saini M.K."/>
            <person name="Hanada S."/>
            <person name="Tank M."/>
        </authorList>
    </citation>
    <scope>NUCLEOTIDE SEQUENCE [LARGE SCALE GENOMIC DNA]</scope>
    <source>
        <strain evidence="2">No.7</strain>
    </source>
</reference>
<dbReference type="AlphaFoldDB" id="A0A6G7VG99"/>
<protein>
    <recommendedName>
        <fullName evidence="3">Prohead protease</fullName>
    </recommendedName>
</protein>
<sequence length="218" mass="23720">MDKPHTRFLDLTLAVSVAEAKAGAPVRFTGLAYSGGVIPVYSWMGDVAIDLSGLQNPDGDEIPVLENHDSRIEAIAGRGRIFRALSETGVAQLHIDGVLTTATEAGRRIAQLMSEGFPLQLSVGMSANLHELSEPIQVNGQTLNIAAVFENPLIRECSFVSVGADPDTRVARLSLCDTMQSSIRHDKESFMARSAKDQALIESQHTTIRWPWALELRL</sequence>
<accession>A0A6G7VG99</accession>
<gene>
    <name evidence="1" type="ORF">GWK36_14560</name>
</gene>
<evidence type="ECO:0008006" key="3">
    <source>
        <dbReference type="Google" id="ProtNLM"/>
    </source>
</evidence>
<dbReference type="EMBL" id="CP048029">
    <property type="protein sequence ID" value="QIK39014.1"/>
    <property type="molecule type" value="Genomic_DNA"/>
</dbReference>
<dbReference type="Proteomes" id="UP000502699">
    <property type="component" value="Chromosome"/>
</dbReference>
<organism evidence="1 2">
    <name type="scientific">Caldichromatium japonicum</name>
    <dbReference type="NCBI Taxonomy" id="2699430"/>
    <lineage>
        <taxon>Bacteria</taxon>
        <taxon>Pseudomonadati</taxon>
        <taxon>Pseudomonadota</taxon>
        <taxon>Gammaproteobacteria</taxon>
        <taxon>Chromatiales</taxon>
        <taxon>Chromatiaceae</taxon>
        <taxon>Caldichromatium</taxon>
    </lineage>
</organism>
<proteinExistence type="predicted"/>
<dbReference type="RefSeq" id="WP_166272240.1">
    <property type="nucleotide sequence ID" value="NZ_CP048029.1"/>
</dbReference>
<name>A0A6G7VG99_9GAMM</name>
<keyword evidence="2" id="KW-1185">Reference proteome</keyword>
<evidence type="ECO:0000313" key="2">
    <source>
        <dbReference type="Proteomes" id="UP000502699"/>
    </source>
</evidence>
<evidence type="ECO:0000313" key="1">
    <source>
        <dbReference type="EMBL" id="QIK39014.1"/>
    </source>
</evidence>